<evidence type="ECO:0000313" key="6">
    <source>
        <dbReference type="Proteomes" id="UP001497480"/>
    </source>
</evidence>
<protein>
    <recommendedName>
        <fullName evidence="4">Cystatin domain-containing protein</fullName>
    </recommendedName>
</protein>
<keyword evidence="3" id="KW-0732">Signal</keyword>
<feature type="signal peptide" evidence="3">
    <location>
        <begin position="1"/>
        <end position="23"/>
    </location>
</feature>
<name>A0AAV1YKW5_LUPLU</name>
<sequence length="114" mass="12525">MKSHRVILLSLLFLSLSAISATAINGGWTPIKNINDHHVQEIAEFAVTEHNKQSGANLKLESVVKGESQVVSGTNYRLVLAASDGSAAAKNYKAVVYEKPWQKFRNLTSFELVQ</sequence>
<evidence type="ECO:0000256" key="1">
    <source>
        <dbReference type="ARBA" id="ARBA00022690"/>
    </source>
</evidence>
<dbReference type="PANTHER" id="PTHR47364:SF2">
    <property type="entry name" value="CYSTEINE PROTEINASE INHIBITOR 5"/>
    <property type="match status" value="1"/>
</dbReference>
<dbReference type="InterPro" id="IPR046350">
    <property type="entry name" value="Cystatin_sf"/>
</dbReference>
<keyword evidence="1" id="KW-0646">Protease inhibitor</keyword>
<reference evidence="5 6" key="1">
    <citation type="submission" date="2024-03" db="EMBL/GenBank/DDBJ databases">
        <authorList>
            <person name="Martinez-Hernandez J."/>
        </authorList>
    </citation>
    <scope>NUCLEOTIDE SEQUENCE [LARGE SCALE GENOMIC DNA]</scope>
</reference>
<evidence type="ECO:0000259" key="4">
    <source>
        <dbReference type="SMART" id="SM00043"/>
    </source>
</evidence>
<feature type="chain" id="PRO_5043841820" description="Cystatin domain-containing protein" evidence="3">
    <location>
        <begin position="24"/>
        <end position="114"/>
    </location>
</feature>
<gene>
    <name evidence="5" type="ORF">LLUT_LOCUS35624</name>
</gene>
<dbReference type="AlphaFoldDB" id="A0AAV1YKW5"/>
<organism evidence="5 6">
    <name type="scientific">Lupinus luteus</name>
    <name type="common">European yellow lupine</name>
    <dbReference type="NCBI Taxonomy" id="3873"/>
    <lineage>
        <taxon>Eukaryota</taxon>
        <taxon>Viridiplantae</taxon>
        <taxon>Streptophyta</taxon>
        <taxon>Embryophyta</taxon>
        <taxon>Tracheophyta</taxon>
        <taxon>Spermatophyta</taxon>
        <taxon>Magnoliopsida</taxon>
        <taxon>eudicotyledons</taxon>
        <taxon>Gunneridae</taxon>
        <taxon>Pentapetalae</taxon>
        <taxon>rosids</taxon>
        <taxon>fabids</taxon>
        <taxon>Fabales</taxon>
        <taxon>Fabaceae</taxon>
        <taxon>Papilionoideae</taxon>
        <taxon>50 kb inversion clade</taxon>
        <taxon>genistoids sensu lato</taxon>
        <taxon>core genistoids</taxon>
        <taxon>Genisteae</taxon>
        <taxon>Lupinus</taxon>
    </lineage>
</organism>
<keyword evidence="6" id="KW-1185">Reference proteome</keyword>
<dbReference type="Pfam" id="PF16845">
    <property type="entry name" value="SQAPI"/>
    <property type="match status" value="1"/>
</dbReference>
<accession>A0AAV1YKW5</accession>
<evidence type="ECO:0000313" key="5">
    <source>
        <dbReference type="EMBL" id="CAL0334564.1"/>
    </source>
</evidence>
<evidence type="ECO:0000256" key="3">
    <source>
        <dbReference type="SAM" id="SignalP"/>
    </source>
</evidence>
<dbReference type="SMART" id="SM00043">
    <property type="entry name" value="CY"/>
    <property type="match status" value="1"/>
</dbReference>
<dbReference type="SUPFAM" id="SSF54403">
    <property type="entry name" value="Cystatin/monellin"/>
    <property type="match status" value="1"/>
</dbReference>
<dbReference type="EMBL" id="CAXHTB010000026">
    <property type="protein sequence ID" value="CAL0334564.1"/>
    <property type="molecule type" value="Genomic_DNA"/>
</dbReference>
<dbReference type="Gene3D" id="3.10.450.10">
    <property type="match status" value="1"/>
</dbReference>
<dbReference type="PANTHER" id="PTHR47364">
    <property type="entry name" value="CYSTEINE PROTEINASE INHIBITOR 5"/>
    <property type="match status" value="1"/>
</dbReference>
<proteinExistence type="predicted"/>
<evidence type="ECO:0000256" key="2">
    <source>
        <dbReference type="ARBA" id="ARBA00022704"/>
    </source>
</evidence>
<dbReference type="Proteomes" id="UP001497480">
    <property type="component" value="Unassembled WGS sequence"/>
</dbReference>
<dbReference type="CDD" id="cd00042">
    <property type="entry name" value="CY"/>
    <property type="match status" value="1"/>
</dbReference>
<dbReference type="InterPro" id="IPR000010">
    <property type="entry name" value="Cystatin_dom"/>
</dbReference>
<feature type="domain" description="Cystatin" evidence="4">
    <location>
        <begin position="23"/>
        <end position="113"/>
    </location>
</feature>
<dbReference type="GO" id="GO:0004869">
    <property type="term" value="F:cysteine-type endopeptidase inhibitor activity"/>
    <property type="evidence" value="ECO:0007669"/>
    <property type="project" value="UniProtKB-KW"/>
</dbReference>
<keyword evidence="2" id="KW-0789">Thiol protease inhibitor</keyword>
<comment type="caution">
    <text evidence="5">The sequence shown here is derived from an EMBL/GenBank/DDBJ whole genome shotgun (WGS) entry which is preliminary data.</text>
</comment>